<sequence length="64" mass="7172">MKKQPQGSEDWWHERPTKTAELSTNYQSLGDASPKQGHVWKKAALVVGLMFALVLSLISMMTRG</sequence>
<evidence type="ECO:0000313" key="3">
    <source>
        <dbReference type="Proteomes" id="UP001367030"/>
    </source>
</evidence>
<keyword evidence="1" id="KW-0812">Transmembrane</keyword>
<feature type="transmembrane region" description="Helical" evidence="1">
    <location>
        <begin position="43"/>
        <end position="62"/>
    </location>
</feature>
<evidence type="ECO:0000313" key="2">
    <source>
        <dbReference type="EMBL" id="MEJ8857592.1"/>
    </source>
</evidence>
<reference evidence="2 3" key="1">
    <citation type="submission" date="2024-03" db="EMBL/GenBank/DDBJ databases">
        <title>Novel species of the genus Variovorax.</title>
        <authorList>
            <person name="Liu Q."/>
            <person name="Xin Y.-H."/>
        </authorList>
    </citation>
    <scope>NUCLEOTIDE SEQUENCE [LARGE SCALE GENOMIC DNA]</scope>
    <source>
        <strain evidence="2 3">KACC 18901</strain>
    </source>
</reference>
<keyword evidence="1" id="KW-1133">Transmembrane helix</keyword>
<accession>A0ABU8XCM5</accession>
<keyword evidence="3" id="KW-1185">Reference proteome</keyword>
<protein>
    <submittedName>
        <fullName evidence="2">Uncharacterized protein</fullName>
    </submittedName>
</protein>
<organism evidence="2 3">
    <name type="scientific">Variovorax robiniae</name>
    <dbReference type="NCBI Taxonomy" id="1836199"/>
    <lineage>
        <taxon>Bacteria</taxon>
        <taxon>Pseudomonadati</taxon>
        <taxon>Pseudomonadota</taxon>
        <taxon>Betaproteobacteria</taxon>
        <taxon>Burkholderiales</taxon>
        <taxon>Comamonadaceae</taxon>
        <taxon>Variovorax</taxon>
    </lineage>
</organism>
<comment type="caution">
    <text evidence="2">The sequence shown here is derived from an EMBL/GenBank/DDBJ whole genome shotgun (WGS) entry which is preliminary data.</text>
</comment>
<name>A0ABU8XCM5_9BURK</name>
<proteinExistence type="predicted"/>
<gene>
    <name evidence="2" type="ORF">WKW79_23675</name>
</gene>
<keyword evidence="1" id="KW-0472">Membrane</keyword>
<dbReference type="EMBL" id="JBBKZS010000011">
    <property type="protein sequence ID" value="MEJ8857592.1"/>
    <property type="molecule type" value="Genomic_DNA"/>
</dbReference>
<evidence type="ECO:0000256" key="1">
    <source>
        <dbReference type="SAM" id="Phobius"/>
    </source>
</evidence>
<dbReference type="Proteomes" id="UP001367030">
    <property type="component" value="Unassembled WGS sequence"/>
</dbReference>
<dbReference type="RefSeq" id="WP_340337658.1">
    <property type="nucleotide sequence ID" value="NZ_JBBKZS010000011.1"/>
</dbReference>